<feature type="transmembrane region" description="Helical" evidence="6">
    <location>
        <begin position="757"/>
        <end position="779"/>
    </location>
</feature>
<evidence type="ECO:0000256" key="1">
    <source>
        <dbReference type="ARBA" id="ARBA00004141"/>
    </source>
</evidence>
<dbReference type="OrthoDB" id="2499604at2759"/>
<sequence>MIYSANVLRKGRVDANNSKETERAPIMNELGLSSLFRVIIEDRQAFADLEKEEANRVSSFAAGSAPVSAIGSTALGSESPFVKLLLAVFNSILEVFLLCAAGYILARHGILDKRTQKQINRLNVSLFTPALLFSKVAFFLTPDVRVPDWACWCRKAQRAMDRAGVLTIVTLASMFVGRVWDGRSGCLILRANNVLISSHSIHFIDIHSSSLHRSFVTASAMFMNSNALPIALMQSLVLSVPDLAWGDDDNTDAMMGRALTYLTMYSTLGMVIRYSYGISLLSRADTINASLASAPFPSTSTAPSSGLGPGPAKNINYLQQGEDDEHTPLLGSTSRASSPLHTHPSSSTLYEPYTERLLFLFPSFLPILLLLSLLIATPMSTERLGINGVDVDGPAFAAAGQASPTPSQPHFRRDRSRNGRTRTPHSITPSRTRRMRVERICLSGRKVLARAPARVRGTEDEEEREEEAEEEECTATTADEAERDLEAAETGLIPPDRRKRRKRKHHRAHHHPSHPHPPSSSHLHTLHHFSHTLRHTTHRVLHTLHSVLHTLNNFMTVPLWAALASLLVACIEPVKHTLERHLTPLNDAVATCGRCAVPLTLVVLGGYFFEETGVGQEGVVGAVREEERERRREEKKKKGVWKRIKDSFVGFFSGFGKSKTSANGNANVAKATSSSSRPGESKTVVLSILARMVLTPLLLVPLILMATKGDWHAIFEDPVFVTVNTILLCSPPALTLAQITAKVSGDAFERLISRTIFWSYCVMTPPVMILCVLAGLWLAEF</sequence>
<dbReference type="InterPro" id="IPR004776">
    <property type="entry name" value="Mem_transp_PIN-like"/>
</dbReference>
<evidence type="ECO:0000256" key="2">
    <source>
        <dbReference type="ARBA" id="ARBA00022692"/>
    </source>
</evidence>
<feature type="compositionally biased region" description="Acidic residues" evidence="5">
    <location>
        <begin position="459"/>
        <end position="483"/>
    </location>
</feature>
<proteinExistence type="predicted"/>
<evidence type="ECO:0000313" key="8">
    <source>
        <dbReference type="Proteomes" id="UP000724874"/>
    </source>
</evidence>
<dbReference type="PANTHER" id="PTHR31794:SF2">
    <property type="entry name" value="AUXIN EFFLUX TRANSPORTER FAMILY PROTEIN (EUROFUNG)"/>
    <property type="match status" value="1"/>
</dbReference>
<feature type="transmembrane region" description="Helical" evidence="6">
    <location>
        <begin position="684"/>
        <end position="707"/>
    </location>
</feature>
<dbReference type="Pfam" id="PF03547">
    <property type="entry name" value="Mem_trans"/>
    <property type="match status" value="1"/>
</dbReference>
<dbReference type="GO" id="GO:0016020">
    <property type="term" value="C:membrane"/>
    <property type="evidence" value="ECO:0007669"/>
    <property type="project" value="UniProtKB-SubCell"/>
</dbReference>
<dbReference type="Proteomes" id="UP000724874">
    <property type="component" value="Unassembled WGS sequence"/>
</dbReference>
<evidence type="ECO:0000256" key="4">
    <source>
        <dbReference type="ARBA" id="ARBA00023136"/>
    </source>
</evidence>
<feature type="transmembrane region" description="Helical" evidence="6">
    <location>
        <begin position="719"/>
        <end position="737"/>
    </location>
</feature>
<accession>A0A9P5N9T3</accession>
<dbReference type="GO" id="GO:0055085">
    <property type="term" value="P:transmembrane transport"/>
    <property type="evidence" value="ECO:0007669"/>
    <property type="project" value="InterPro"/>
</dbReference>
<dbReference type="AlphaFoldDB" id="A0A9P5N9T3"/>
<keyword evidence="3 6" id="KW-1133">Transmembrane helix</keyword>
<feature type="transmembrane region" description="Helical" evidence="6">
    <location>
        <begin position="84"/>
        <end position="106"/>
    </location>
</feature>
<evidence type="ECO:0000256" key="3">
    <source>
        <dbReference type="ARBA" id="ARBA00022989"/>
    </source>
</evidence>
<comment type="caution">
    <text evidence="7">The sequence shown here is derived from an EMBL/GenBank/DDBJ whole genome shotgun (WGS) entry which is preliminary data.</text>
</comment>
<name>A0A9P5N9T3_GYMJU</name>
<comment type="subcellular location">
    <subcellularLocation>
        <location evidence="1">Membrane</location>
        <topology evidence="1">Multi-pass membrane protein</topology>
    </subcellularLocation>
</comment>
<evidence type="ECO:0000313" key="7">
    <source>
        <dbReference type="EMBL" id="KAF8874710.1"/>
    </source>
</evidence>
<feature type="region of interest" description="Disordered" evidence="5">
    <location>
        <begin position="323"/>
        <end position="346"/>
    </location>
</feature>
<feature type="compositionally biased region" description="Basic residues" evidence="5">
    <location>
        <begin position="410"/>
        <end position="423"/>
    </location>
</feature>
<keyword evidence="2 6" id="KW-0812">Transmembrane</keyword>
<feature type="compositionally biased region" description="Basic residues" evidence="5">
    <location>
        <begin position="497"/>
        <end position="514"/>
    </location>
</feature>
<feature type="transmembrane region" description="Helical" evidence="6">
    <location>
        <begin position="357"/>
        <end position="376"/>
    </location>
</feature>
<keyword evidence="8" id="KW-1185">Reference proteome</keyword>
<evidence type="ECO:0008006" key="9">
    <source>
        <dbReference type="Google" id="ProtNLM"/>
    </source>
</evidence>
<protein>
    <recommendedName>
        <fullName evidence="9">PIN-like protein</fullName>
    </recommendedName>
</protein>
<feature type="region of interest" description="Disordered" evidence="5">
    <location>
        <begin position="397"/>
        <end position="524"/>
    </location>
</feature>
<dbReference type="GO" id="GO:0005783">
    <property type="term" value="C:endoplasmic reticulum"/>
    <property type="evidence" value="ECO:0007669"/>
    <property type="project" value="TreeGrafter"/>
</dbReference>
<dbReference type="PANTHER" id="PTHR31794">
    <property type="entry name" value="AUXIN EFFLUX TRANSPORTER FAMILY PROTEIN (EUROFUNG)"/>
    <property type="match status" value="1"/>
</dbReference>
<evidence type="ECO:0000256" key="6">
    <source>
        <dbReference type="SAM" id="Phobius"/>
    </source>
</evidence>
<feature type="compositionally biased region" description="Low complexity" evidence="5">
    <location>
        <begin position="337"/>
        <end position="346"/>
    </location>
</feature>
<dbReference type="EMBL" id="JADNYJ010000209">
    <property type="protein sequence ID" value="KAF8874710.1"/>
    <property type="molecule type" value="Genomic_DNA"/>
</dbReference>
<keyword evidence="4 6" id="KW-0472">Membrane</keyword>
<feature type="transmembrane region" description="Helical" evidence="6">
    <location>
        <begin position="227"/>
        <end position="246"/>
    </location>
</feature>
<feature type="transmembrane region" description="Helical" evidence="6">
    <location>
        <begin position="258"/>
        <end position="276"/>
    </location>
</feature>
<reference evidence="7" key="1">
    <citation type="submission" date="2020-11" db="EMBL/GenBank/DDBJ databases">
        <authorList>
            <consortium name="DOE Joint Genome Institute"/>
            <person name="Ahrendt S."/>
            <person name="Riley R."/>
            <person name="Andreopoulos W."/>
            <person name="LaButti K."/>
            <person name="Pangilinan J."/>
            <person name="Ruiz-duenas F.J."/>
            <person name="Barrasa J.M."/>
            <person name="Sanchez-Garcia M."/>
            <person name="Camarero S."/>
            <person name="Miyauchi S."/>
            <person name="Serrano A."/>
            <person name="Linde D."/>
            <person name="Babiker R."/>
            <person name="Drula E."/>
            <person name="Ayuso-Fernandez I."/>
            <person name="Pacheco R."/>
            <person name="Padilla G."/>
            <person name="Ferreira P."/>
            <person name="Barriuso J."/>
            <person name="Kellner H."/>
            <person name="Castanera R."/>
            <person name="Alfaro M."/>
            <person name="Ramirez L."/>
            <person name="Pisabarro A.G."/>
            <person name="Kuo A."/>
            <person name="Tritt A."/>
            <person name="Lipzen A."/>
            <person name="He G."/>
            <person name="Yan M."/>
            <person name="Ng V."/>
            <person name="Cullen D."/>
            <person name="Martin F."/>
            <person name="Rosso M.-N."/>
            <person name="Henrissat B."/>
            <person name="Hibbett D."/>
            <person name="Martinez A.T."/>
            <person name="Grigoriev I.V."/>
        </authorList>
    </citation>
    <scope>NUCLEOTIDE SEQUENCE</scope>
    <source>
        <strain evidence="7">AH 44721</strain>
    </source>
</reference>
<organism evidence="7 8">
    <name type="scientific">Gymnopilus junonius</name>
    <name type="common">Spectacular rustgill mushroom</name>
    <name type="synonym">Gymnopilus spectabilis subsp. junonius</name>
    <dbReference type="NCBI Taxonomy" id="109634"/>
    <lineage>
        <taxon>Eukaryota</taxon>
        <taxon>Fungi</taxon>
        <taxon>Dikarya</taxon>
        <taxon>Basidiomycota</taxon>
        <taxon>Agaricomycotina</taxon>
        <taxon>Agaricomycetes</taxon>
        <taxon>Agaricomycetidae</taxon>
        <taxon>Agaricales</taxon>
        <taxon>Agaricineae</taxon>
        <taxon>Hymenogastraceae</taxon>
        <taxon>Gymnopilus</taxon>
    </lineage>
</organism>
<evidence type="ECO:0000256" key="5">
    <source>
        <dbReference type="SAM" id="MobiDB-lite"/>
    </source>
</evidence>
<gene>
    <name evidence="7" type="ORF">CPB84DRAFT_1890792</name>
</gene>
<feature type="transmembrane region" description="Helical" evidence="6">
    <location>
        <begin position="163"/>
        <end position="180"/>
    </location>
</feature>